<evidence type="ECO:0000256" key="3">
    <source>
        <dbReference type="ARBA" id="ARBA00023163"/>
    </source>
</evidence>
<keyword evidence="7" id="KW-1185">Reference proteome</keyword>
<dbReference type="EMBL" id="BQMJ01000011">
    <property type="protein sequence ID" value="GJQ09867.1"/>
    <property type="molecule type" value="Genomic_DNA"/>
</dbReference>
<feature type="compositionally biased region" description="Basic and acidic residues" evidence="4">
    <location>
        <begin position="100"/>
        <end position="109"/>
    </location>
</feature>
<keyword evidence="2" id="KW-0805">Transcription regulation</keyword>
<dbReference type="GO" id="GO:0031564">
    <property type="term" value="P:transcription antitermination"/>
    <property type="evidence" value="ECO:0007669"/>
    <property type="project" value="UniProtKB-KW"/>
</dbReference>
<comment type="caution">
    <text evidence="6">The sequence shown here is derived from an EMBL/GenBank/DDBJ whole genome shotgun (WGS) entry which is preliminary data.</text>
</comment>
<evidence type="ECO:0000256" key="2">
    <source>
        <dbReference type="ARBA" id="ARBA00023015"/>
    </source>
</evidence>
<feature type="domain" description="NusG-like N-terminal" evidence="5">
    <location>
        <begin position="130"/>
        <end position="246"/>
    </location>
</feature>
<feature type="region of interest" description="Disordered" evidence="4">
    <location>
        <begin position="379"/>
        <end position="401"/>
    </location>
</feature>
<dbReference type="Pfam" id="PF02357">
    <property type="entry name" value="NusG"/>
    <property type="match status" value="1"/>
</dbReference>
<sequence length="421" mass="47152">MLNFAAFIKLDRTVVPCNSFQVSGCSYTLAKKPISRTLCIKRSLRPVFSNLSDKVKVKTVHTRICICSFPSYENSSDESGPSVYRSDLRQGFSDNNETAGEERLERASEDAEAESVEESFYGDDAAKNVAPKWYLLQVTRGRERAVRDTLLSKAENSKILRDRLLNVVVPCAKKVVLLPSGIPKVRMEPFFSGYVLVKLILTDSAYRSIKQTLFVVGFVSFGNKGKRKSIPEPIRDSEVEEILRKVEVKYPESDVAFSVGDKVQVLTSETNAYGIVSEIGSSNEYVKVACLLQGSAGTVEAKVESLRFVKDEEFEVAVKEYTKSRQAKPRQTKKKNDVSSETLVSVLSKNNEGKKDVVWKATSNASEIDIFIDDLEQEEKERQKRRAKTENDPNDEVIPVSGQDSYLLTDELFLGDVSTEK</sequence>
<proteinExistence type="predicted"/>
<dbReference type="Proteomes" id="UP001061958">
    <property type="component" value="Unassembled WGS sequence"/>
</dbReference>
<evidence type="ECO:0000259" key="5">
    <source>
        <dbReference type="SMART" id="SM00738"/>
    </source>
</evidence>
<keyword evidence="3" id="KW-0804">Transcription</keyword>
<dbReference type="SMART" id="SM00738">
    <property type="entry name" value="NGN"/>
    <property type="match status" value="1"/>
</dbReference>
<dbReference type="SUPFAM" id="SSF82679">
    <property type="entry name" value="N-utilization substance G protein NusG, N-terminal domain"/>
    <property type="match status" value="1"/>
</dbReference>
<gene>
    <name evidence="6" type="ORF">GpartN1_g1658.t1</name>
</gene>
<dbReference type="InterPro" id="IPR036735">
    <property type="entry name" value="NGN_dom_sf"/>
</dbReference>
<accession>A0A9C7PUI2</accession>
<evidence type="ECO:0000256" key="1">
    <source>
        <dbReference type="ARBA" id="ARBA00022814"/>
    </source>
</evidence>
<dbReference type="InterPro" id="IPR047050">
    <property type="entry name" value="NGN"/>
</dbReference>
<dbReference type="Gene3D" id="3.30.70.940">
    <property type="entry name" value="NusG, N-terminal domain"/>
    <property type="match status" value="1"/>
</dbReference>
<feature type="region of interest" description="Disordered" evidence="4">
    <location>
        <begin position="72"/>
        <end position="113"/>
    </location>
</feature>
<reference evidence="6" key="2">
    <citation type="submission" date="2022-01" db="EMBL/GenBank/DDBJ databases">
        <authorList>
            <person name="Hirooka S."/>
            <person name="Miyagishima S.Y."/>
        </authorList>
    </citation>
    <scope>NUCLEOTIDE SEQUENCE</scope>
    <source>
        <strain evidence="6">NBRC 102759</strain>
    </source>
</reference>
<dbReference type="PANTHER" id="PTHR30265">
    <property type="entry name" value="RHO-INTERACTING TRANSCRIPTION TERMINATION FACTOR NUSG"/>
    <property type="match status" value="1"/>
</dbReference>
<dbReference type="OrthoDB" id="10382309at2759"/>
<dbReference type="InterPro" id="IPR006645">
    <property type="entry name" value="NGN-like_dom"/>
</dbReference>
<evidence type="ECO:0000313" key="7">
    <source>
        <dbReference type="Proteomes" id="UP001061958"/>
    </source>
</evidence>
<dbReference type="CDD" id="cd09891">
    <property type="entry name" value="NGN_Bact_1"/>
    <property type="match status" value="1"/>
</dbReference>
<dbReference type="InterPro" id="IPR043425">
    <property type="entry name" value="NusG-like"/>
</dbReference>
<organism evidence="6 7">
    <name type="scientific">Galdieria partita</name>
    <dbReference type="NCBI Taxonomy" id="83374"/>
    <lineage>
        <taxon>Eukaryota</taxon>
        <taxon>Rhodophyta</taxon>
        <taxon>Bangiophyceae</taxon>
        <taxon>Galdieriales</taxon>
        <taxon>Galdieriaceae</taxon>
        <taxon>Galdieria</taxon>
    </lineage>
</organism>
<dbReference type="GO" id="GO:0006354">
    <property type="term" value="P:DNA-templated transcription elongation"/>
    <property type="evidence" value="ECO:0007669"/>
    <property type="project" value="InterPro"/>
</dbReference>
<keyword evidence="1" id="KW-0889">Transcription antitermination</keyword>
<evidence type="ECO:0000256" key="4">
    <source>
        <dbReference type="SAM" id="MobiDB-lite"/>
    </source>
</evidence>
<name>A0A9C7PUI2_9RHOD</name>
<reference evidence="6" key="1">
    <citation type="journal article" date="2022" name="Proc. Natl. Acad. Sci. U.S.A.">
        <title>Life cycle and functional genomics of the unicellular red alga Galdieria for elucidating algal and plant evolution and industrial use.</title>
        <authorList>
            <person name="Hirooka S."/>
            <person name="Itabashi T."/>
            <person name="Ichinose T.M."/>
            <person name="Onuma R."/>
            <person name="Fujiwara T."/>
            <person name="Yamashita S."/>
            <person name="Jong L.W."/>
            <person name="Tomita R."/>
            <person name="Iwane A.H."/>
            <person name="Miyagishima S.Y."/>
        </authorList>
    </citation>
    <scope>NUCLEOTIDE SEQUENCE</scope>
    <source>
        <strain evidence="6">NBRC 102759</strain>
    </source>
</reference>
<evidence type="ECO:0000313" key="6">
    <source>
        <dbReference type="EMBL" id="GJQ09867.1"/>
    </source>
</evidence>
<dbReference type="AlphaFoldDB" id="A0A9C7PUI2"/>
<dbReference type="PANTHER" id="PTHR30265:SF4">
    <property type="entry name" value="KOW MOTIF FAMILY PROTEIN, EXPRESSED"/>
    <property type="match status" value="1"/>
</dbReference>
<protein>
    <recommendedName>
        <fullName evidence="5">NusG-like N-terminal domain-containing protein</fullName>
    </recommendedName>
</protein>